<protein>
    <recommendedName>
        <fullName evidence="3">histidine kinase</fullName>
        <ecNumber evidence="3">2.7.13.3</ecNumber>
    </recommendedName>
</protein>
<feature type="domain" description="PAC" evidence="13">
    <location>
        <begin position="441"/>
        <end position="493"/>
    </location>
</feature>
<evidence type="ECO:0000256" key="3">
    <source>
        <dbReference type="ARBA" id="ARBA00012438"/>
    </source>
</evidence>
<dbReference type="SMART" id="SM00091">
    <property type="entry name" value="PAS"/>
    <property type="match status" value="2"/>
</dbReference>
<dbReference type="NCBIfam" id="TIGR00229">
    <property type="entry name" value="sensory_box"/>
    <property type="match status" value="2"/>
</dbReference>
<keyword evidence="6 10" id="KW-0812">Transmembrane</keyword>
<gene>
    <name evidence="14" type="ORF">DESAM_20397</name>
</gene>
<dbReference type="eggNOG" id="COG5002">
    <property type="taxonomic scope" value="Bacteria"/>
</dbReference>
<dbReference type="eggNOG" id="COG4564">
    <property type="taxonomic scope" value="Bacteria"/>
</dbReference>
<reference evidence="14 15" key="1">
    <citation type="submission" date="2012-10" db="EMBL/GenBank/DDBJ databases">
        <authorList>
            <person name="Genoscope - CEA"/>
        </authorList>
    </citation>
    <scope>NUCLEOTIDE SEQUENCE [LARGE SCALE GENOMIC DNA]</scope>
    <source>
        <strain evidence="15">AM13 / DSM 14728</strain>
    </source>
</reference>
<dbReference type="KEGG" id="dhy:DESAM_20397"/>
<dbReference type="InterPro" id="IPR013656">
    <property type="entry name" value="PAS_4"/>
</dbReference>
<evidence type="ECO:0000256" key="6">
    <source>
        <dbReference type="ARBA" id="ARBA00022692"/>
    </source>
</evidence>
<dbReference type="EMBL" id="FO203522">
    <property type="protein sequence ID" value="CCO22684.1"/>
    <property type="molecule type" value="Genomic_DNA"/>
</dbReference>
<dbReference type="InterPro" id="IPR005467">
    <property type="entry name" value="His_kinase_dom"/>
</dbReference>
<keyword evidence="4" id="KW-1003">Cell membrane</keyword>
<keyword evidence="8 10" id="KW-0472">Membrane</keyword>
<dbReference type="PROSITE" id="PS50109">
    <property type="entry name" value="HIS_KIN"/>
    <property type="match status" value="1"/>
</dbReference>
<evidence type="ECO:0000259" key="12">
    <source>
        <dbReference type="PROSITE" id="PS50112"/>
    </source>
</evidence>
<dbReference type="Pfam" id="PF02518">
    <property type="entry name" value="HATPase_c"/>
    <property type="match status" value="1"/>
</dbReference>
<evidence type="ECO:0000256" key="2">
    <source>
        <dbReference type="ARBA" id="ARBA00004651"/>
    </source>
</evidence>
<dbReference type="Gene3D" id="3.30.450.20">
    <property type="entry name" value="PAS domain"/>
    <property type="match status" value="3"/>
</dbReference>
<dbReference type="AlphaFoldDB" id="L0R7H0"/>
<comment type="catalytic activity">
    <reaction evidence="1">
        <text>ATP + protein L-histidine = ADP + protein N-phospho-L-histidine.</text>
        <dbReference type="EC" id="2.7.13.3"/>
    </reaction>
</comment>
<dbReference type="Proteomes" id="UP000010808">
    <property type="component" value="Chromosome"/>
</dbReference>
<evidence type="ECO:0000259" key="11">
    <source>
        <dbReference type="PROSITE" id="PS50109"/>
    </source>
</evidence>
<feature type="domain" description="PAS" evidence="12">
    <location>
        <begin position="236"/>
        <end position="281"/>
    </location>
</feature>
<comment type="subcellular location">
    <subcellularLocation>
        <location evidence="2">Cell membrane</location>
        <topology evidence="2">Multi-pass membrane protein</topology>
    </subcellularLocation>
</comment>
<dbReference type="CDD" id="cd00082">
    <property type="entry name" value="HisKA"/>
    <property type="match status" value="1"/>
</dbReference>
<evidence type="ECO:0000256" key="10">
    <source>
        <dbReference type="SAM" id="Phobius"/>
    </source>
</evidence>
<evidence type="ECO:0000256" key="8">
    <source>
        <dbReference type="ARBA" id="ARBA00023136"/>
    </source>
</evidence>
<dbReference type="InterPro" id="IPR035965">
    <property type="entry name" value="PAS-like_dom_sf"/>
</dbReference>
<dbReference type="GO" id="GO:0000155">
    <property type="term" value="F:phosphorelay sensor kinase activity"/>
    <property type="evidence" value="ECO:0007669"/>
    <property type="project" value="InterPro"/>
</dbReference>
<dbReference type="InterPro" id="IPR036890">
    <property type="entry name" value="HATPase_C_sf"/>
</dbReference>
<evidence type="ECO:0000313" key="14">
    <source>
        <dbReference type="EMBL" id="CCO22684.1"/>
    </source>
</evidence>
<dbReference type="STRING" id="1121451.DESAM_20397"/>
<dbReference type="InterPro" id="IPR003661">
    <property type="entry name" value="HisK_dim/P_dom"/>
</dbReference>
<keyword evidence="9" id="KW-0175">Coiled coil</keyword>
<dbReference type="InterPro" id="IPR033480">
    <property type="entry name" value="sCache_2"/>
</dbReference>
<dbReference type="Pfam" id="PF17200">
    <property type="entry name" value="sCache_2"/>
    <property type="match status" value="1"/>
</dbReference>
<organism evidence="14 15">
    <name type="scientific">Maridesulfovibrio hydrothermalis AM13 = DSM 14728</name>
    <dbReference type="NCBI Taxonomy" id="1121451"/>
    <lineage>
        <taxon>Bacteria</taxon>
        <taxon>Pseudomonadati</taxon>
        <taxon>Thermodesulfobacteriota</taxon>
        <taxon>Desulfovibrionia</taxon>
        <taxon>Desulfovibrionales</taxon>
        <taxon>Desulfovibrionaceae</taxon>
        <taxon>Maridesulfovibrio</taxon>
    </lineage>
</organism>
<dbReference type="InterPro" id="IPR000014">
    <property type="entry name" value="PAS"/>
</dbReference>
<feature type="transmembrane region" description="Helical" evidence="10">
    <location>
        <begin position="20"/>
        <end position="42"/>
    </location>
</feature>
<dbReference type="Gene3D" id="1.10.287.130">
    <property type="match status" value="1"/>
</dbReference>
<evidence type="ECO:0000256" key="1">
    <source>
        <dbReference type="ARBA" id="ARBA00000085"/>
    </source>
</evidence>
<keyword evidence="14" id="KW-0418">Kinase</keyword>
<dbReference type="OrthoDB" id="5483045at2"/>
<keyword evidence="14" id="KW-0808">Transferase</keyword>
<evidence type="ECO:0000313" key="15">
    <source>
        <dbReference type="Proteomes" id="UP000010808"/>
    </source>
</evidence>
<feature type="domain" description="Histidine kinase" evidence="11">
    <location>
        <begin position="538"/>
        <end position="769"/>
    </location>
</feature>
<dbReference type="GO" id="GO:0005886">
    <property type="term" value="C:plasma membrane"/>
    <property type="evidence" value="ECO:0007669"/>
    <property type="project" value="UniProtKB-SubCell"/>
</dbReference>
<dbReference type="PRINTS" id="PR00344">
    <property type="entry name" value="BCTRLSENSOR"/>
</dbReference>
<dbReference type="CDD" id="cd00130">
    <property type="entry name" value="PAS"/>
    <property type="match status" value="2"/>
</dbReference>
<dbReference type="SUPFAM" id="SSF55874">
    <property type="entry name" value="ATPase domain of HSP90 chaperone/DNA topoisomerase II/histidine kinase"/>
    <property type="match status" value="1"/>
</dbReference>
<dbReference type="PROSITE" id="PS50113">
    <property type="entry name" value="PAC"/>
    <property type="match status" value="2"/>
</dbReference>
<evidence type="ECO:0000256" key="9">
    <source>
        <dbReference type="SAM" id="Coils"/>
    </source>
</evidence>
<dbReference type="SMART" id="SM00387">
    <property type="entry name" value="HATPase_c"/>
    <property type="match status" value="1"/>
</dbReference>
<dbReference type="PANTHER" id="PTHR43065:SF47">
    <property type="match status" value="1"/>
</dbReference>
<dbReference type="InterPro" id="IPR001610">
    <property type="entry name" value="PAC"/>
</dbReference>
<feature type="coiled-coil region" evidence="9">
    <location>
        <begin position="484"/>
        <end position="529"/>
    </location>
</feature>
<name>L0R7H0_9BACT</name>
<sequence length="773" mass="86679">MGIFEKDKRAGGKIPVWLRVTIPTIASLVLFLIVIFAVHMPAVRDAMMSQRKASLKYMTQVVIGVLEHLRDQEKMGLLTREEARKKGIEIISLLRFGKEKKDYFWINDIDYKMVMHPYMPELEGKDLKKFADFKGKLLFNEMVDITKENGEGFVTYYWQWQDQSGKVAPKISYVRRFEPWGWVIGTGLYVEDLEADAEVRSKELIMLTLLVLGVIILLSAYTIIQSRRAGQQIQESETLFKGVFSHSRQFMGVLSSEGVLLMANKASLDFLGLDEENVKGKYFWETPWWNYSIEVQRRLKEIIQIGSLGGVGKGVFKHNVNGGKSIYVDFSVKPVTDSNGKVRFLIAEGHNITELKEAQEQIVISEAMFKGVFNQSLQFMGVVGLDGTLLEANKTSLDLKGVNAEDVVGKPFWEGPWWQSPASLRSVIKEDVRRAADGHVIRHEVKTVLPEGGVRYVDFSLKPTFGADKKILFLLAEGREITELRSVQDQLRVLNSDLEEKVQARTAELQNSIKRLENAQNQLIQSEKMAALGDLVAGVAHEINTPVGISVTSISYMEEKLKEIDAKIAKGELRKSDFDKFLSVAHEATKSSMLNLHRAAELIGNFKQVASDQASGQRRVINLGHYIDEILLSLRSKYKRTKHKINNSCPEELMINSYPGAFMQIFSNLIINSLIHGFEGIEVGNIDIGAEVDDDHVIIRYTDDGNGMTEADLGKIFEPFFTTKRGEGGTGLGMSIVYNLVTSRLGGTISCSSAKGEGTAFTILLPKEILVDT</sequence>
<dbReference type="PANTHER" id="PTHR43065">
    <property type="entry name" value="SENSOR HISTIDINE KINASE"/>
    <property type="match status" value="1"/>
</dbReference>
<dbReference type="SMART" id="SM00086">
    <property type="entry name" value="PAC"/>
    <property type="match status" value="2"/>
</dbReference>
<evidence type="ECO:0000256" key="7">
    <source>
        <dbReference type="ARBA" id="ARBA00022989"/>
    </source>
</evidence>
<dbReference type="eggNOG" id="COG3829">
    <property type="taxonomic scope" value="Bacteria"/>
</dbReference>
<dbReference type="eggNOG" id="COG4191">
    <property type="taxonomic scope" value="Bacteria"/>
</dbReference>
<dbReference type="Gene3D" id="3.30.565.10">
    <property type="entry name" value="Histidine kinase-like ATPase, C-terminal domain"/>
    <property type="match status" value="1"/>
</dbReference>
<evidence type="ECO:0000256" key="5">
    <source>
        <dbReference type="ARBA" id="ARBA00022553"/>
    </source>
</evidence>
<evidence type="ECO:0000259" key="13">
    <source>
        <dbReference type="PROSITE" id="PS50113"/>
    </source>
</evidence>
<keyword evidence="15" id="KW-1185">Reference proteome</keyword>
<dbReference type="CDD" id="cd00075">
    <property type="entry name" value="HATPase"/>
    <property type="match status" value="1"/>
</dbReference>
<keyword evidence="5" id="KW-0597">Phosphoprotein</keyword>
<dbReference type="PROSITE" id="PS50112">
    <property type="entry name" value="PAS"/>
    <property type="match status" value="2"/>
</dbReference>
<keyword evidence="7 10" id="KW-1133">Transmembrane helix</keyword>
<dbReference type="SMART" id="SM01049">
    <property type="entry name" value="Cache_2"/>
    <property type="match status" value="1"/>
</dbReference>
<dbReference type="HOGENOM" id="CLU_000445_133_2_7"/>
<dbReference type="SUPFAM" id="SSF55785">
    <property type="entry name" value="PYP-like sensor domain (PAS domain)"/>
    <property type="match status" value="2"/>
</dbReference>
<feature type="transmembrane region" description="Helical" evidence="10">
    <location>
        <begin position="204"/>
        <end position="224"/>
    </location>
</feature>
<evidence type="ECO:0000256" key="4">
    <source>
        <dbReference type="ARBA" id="ARBA00022475"/>
    </source>
</evidence>
<dbReference type="InterPro" id="IPR003594">
    <property type="entry name" value="HATPase_dom"/>
</dbReference>
<dbReference type="InterPro" id="IPR004358">
    <property type="entry name" value="Sig_transdc_His_kin-like_C"/>
</dbReference>
<feature type="domain" description="PAS" evidence="12">
    <location>
        <begin position="365"/>
        <end position="410"/>
    </location>
</feature>
<dbReference type="InterPro" id="IPR000700">
    <property type="entry name" value="PAS-assoc_C"/>
</dbReference>
<accession>L0R7H0</accession>
<dbReference type="EC" id="2.7.13.3" evidence="3"/>
<dbReference type="Pfam" id="PF08448">
    <property type="entry name" value="PAS_4"/>
    <property type="match status" value="1"/>
</dbReference>
<dbReference type="Pfam" id="PF13426">
    <property type="entry name" value="PAS_9"/>
    <property type="match status" value="1"/>
</dbReference>
<dbReference type="PATRIC" id="fig|1121451.3.peg.664"/>
<feature type="domain" description="PAC" evidence="13">
    <location>
        <begin position="309"/>
        <end position="364"/>
    </location>
</feature>
<proteinExistence type="predicted"/>